<name>A0A3P3W2U0_9FLAO</name>
<feature type="domain" description="YcxB-like C-terminal" evidence="2">
    <location>
        <begin position="103"/>
        <end position="159"/>
    </location>
</feature>
<keyword evidence="1" id="KW-1133">Transmembrane helix</keyword>
<comment type="caution">
    <text evidence="3">The sequence shown here is derived from an EMBL/GenBank/DDBJ whole genome shotgun (WGS) entry which is preliminary data.</text>
</comment>
<keyword evidence="4" id="KW-1185">Reference proteome</keyword>
<sequence>MKIEYQITKQDFLAFQLFFTSQSKQVKKIKLRSTIMLFAFFMIAAIFCYIKVNMFSTVYFIVVAILSIFIFPPLYKRKLKKNLIKFCEENYKNIGDQKTILEFEKESIYSKSKMGESRLNVSEIEKIDETELYFFIKLSNALTLIIPKSEIENVDVLRTKLKSYEIEFNSLLNWKW</sequence>
<evidence type="ECO:0000313" key="3">
    <source>
        <dbReference type="EMBL" id="RRJ89290.1"/>
    </source>
</evidence>
<reference evidence="3 4" key="1">
    <citation type="submission" date="2018-11" db="EMBL/GenBank/DDBJ databases">
        <title>Flavobacterium sp. nov., YIM 102701-2 draft genome.</title>
        <authorList>
            <person name="Li G."/>
            <person name="Jiang Y."/>
        </authorList>
    </citation>
    <scope>NUCLEOTIDE SEQUENCE [LARGE SCALE GENOMIC DNA]</scope>
    <source>
        <strain evidence="3 4">YIM 102701-2</strain>
    </source>
</reference>
<dbReference type="Pfam" id="PF14317">
    <property type="entry name" value="YcxB"/>
    <property type="match status" value="1"/>
</dbReference>
<keyword evidence="1" id="KW-0472">Membrane</keyword>
<keyword evidence="1" id="KW-0812">Transmembrane</keyword>
<dbReference type="RefSeq" id="WP_125019644.1">
    <property type="nucleotide sequence ID" value="NZ_RQVQ01000030.1"/>
</dbReference>
<gene>
    <name evidence="3" type="ORF">EG240_12060</name>
</gene>
<dbReference type="EMBL" id="RQVQ01000030">
    <property type="protein sequence ID" value="RRJ89290.1"/>
    <property type="molecule type" value="Genomic_DNA"/>
</dbReference>
<organism evidence="3 4">
    <name type="scientific">Paenimyroides tangerinum</name>
    <dbReference type="NCBI Taxonomy" id="2488728"/>
    <lineage>
        <taxon>Bacteria</taxon>
        <taxon>Pseudomonadati</taxon>
        <taxon>Bacteroidota</taxon>
        <taxon>Flavobacteriia</taxon>
        <taxon>Flavobacteriales</taxon>
        <taxon>Flavobacteriaceae</taxon>
        <taxon>Paenimyroides</taxon>
    </lineage>
</organism>
<accession>A0A3P3W2U0</accession>
<proteinExistence type="predicted"/>
<protein>
    <submittedName>
        <fullName evidence="3">YcxB family protein</fullName>
    </submittedName>
</protein>
<dbReference type="InterPro" id="IPR025588">
    <property type="entry name" value="YcxB-like_C"/>
</dbReference>
<evidence type="ECO:0000259" key="2">
    <source>
        <dbReference type="Pfam" id="PF14317"/>
    </source>
</evidence>
<feature type="transmembrane region" description="Helical" evidence="1">
    <location>
        <begin position="34"/>
        <end position="52"/>
    </location>
</feature>
<dbReference type="AlphaFoldDB" id="A0A3P3W2U0"/>
<dbReference type="Proteomes" id="UP000275719">
    <property type="component" value="Unassembled WGS sequence"/>
</dbReference>
<evidence type="ECO:0000256" key="1">
    <source>
        <dbReference type="SAM" id="Phobius"/>
    </source>
</evidence>
<dbReference type="OrthoDB" id="1121049at2"/>
<feature type="transmembrane region" description="Helical" evidence="1">
    <location>
        <begin position="58"/>
        <end position="75"/>
    </location>
</feature>
<evidence type="ECO:0000313" key="4">
    <source>
        <dbReference type="Proteomes" id="UP000275719"/>
    </source>
</evidence>